<evidence type="ECO:0000256" key="2">
    <source>
        <dbReference type="ARBA" id="ARBA00023002"/>
    </source>
</evidence>
<dbReference type="InterPro" id="IPR011707">
    <property type="entry name" value="Cu-oxidase-like_N"/>
</dbReference>
<keyword evidence="2" id="KW-0560">Oxidoreductase</keyword>
<keyword evidence="5" id="KW-0131">Cell cycle</keyword>
<proteinExistence type="predicted"/>
<accession>A0A1M5JGL2</accession>
<dbReference type="InterPro" id="IPR002355">
    <property type="entry name" value="Cu_oxidase_Cu_BS"/>
</dbReference>
<dbReference type="PROSITE" id="PS00080">
    <property type="entry name" value="MULTICOPPER_OXIDASE2"/>
    <property type="match status" value="1"/>
</dbReference>
<dbReference type="Gene3D" id="2.60.40.420">
    <property type="entry name" value="Cupredoxins - blue copper proteins"/>
    <property type="match status" value="3"/>
</dbReference>
<evidence type="ECO:0000313" key="5">
    <source>
        <dbReference type="EMBL" id="SHG39692.1"/>
    </source>
</evidence>
<dbReference type="PROSITE" id="PS51257">
    <property type="entry name" value="PROKAR_LIPOPROTEIN"/>
    <property type="match status" value="1"/>
</dbReference>
<dbReference type="OrthoDB" id="9757546at2"/>
<dbReference type="SUPFAM" id="SSF49503">
    <property type="entry name" value="Cupredoxins"/>
    <property type="match status" value="3"/>
</dbReference>
<dbReference type="AlphaFoldDB" id="A0A1M5JGL2"/>
<name>A0A1M5JGL2_9BACT</name>
<dbReference type="PANTHER" id="PTHR48267">
    <property type="entry name" value="CUPREDOXIN SUPERFAMILY PROTEIN"/>
    <property type="match status" value="1"/>
</dbReference>
<reference evidence="5 6" key="1">
    <citation type="submission" date="2016-11" db="EMBL/GenBank/DDBJ databases">
        <authorList>
            <person name="Jaros S."/>
            <person name="Januszkiewicz K."/>
            <person name="Wedrychowicz H."/>
        </authorList>
    </citation>
    <scope>NUCLEOTIDE SEQUENCE [LARGE SCALE GENOMIC DNA]</scope>
    <source>
        <strain evidence="5 6">DSM 21986</strain>
    </source>
</reference>
<dbReference type="Pfam" id="PF07732">
    <property type="entry name" value="Cu-oxidase_3"/>
    <property type="match status" value="1"/>
</dbReference>
<organism evidence="5 6">
    <name type="scientific">Fodinibius roseus</name>
    <dbReference type="NCBI Taxonomy" id="1194090"/>
    <lineage>
        <taxon>Bacteria</taxon>
        <taxon>Pseudomonadati</taxon>
        <taxon>Balneolota</taxon>
        <taxon>Balneolia</taxon>
        <taxon>Balneolales</taxon>
        <taxon>Balneolaceae</taxon>
        <taxon>Fodinibius</taxon>
    </lineage>
</organism>
<dbReference type="GO" id="GO:0051301">
    <property type="term" value="P:cell division"/>
    <property type="evidence" value="ECO:0007669"/>
    <property type="project" value="UniProtKB-KW"/>
</dbReference>
<gene>
    <name evidence="5" type="ORF">SAMN05443144_1275</name>
</gene>
<dbReference type="InterPro" id="IPR033138">
    <property type="entry name" value="Cu_oxidase_CS"/>
</dbReference>
<dbReference type="GO" id="GO:0005507">
    <property type="term" value="F:copper ion binding"/>
    <property type="evidence" value="ECO:0007669"/>
    <property type="project" value="InterPro"/>
</dbReference>
<keyword evidence="5" id="KW-0167">Capsid protein</keyword>
<dbReference type="GO" id="GO:0016491">
    <property type="term" value="F:oxidoreductase activity"/>
    <property type="evidence" value="ECO:0007669"/>
    <property type="project" value="UniProtKB-KW"/>
</dbReference>
<evidence type="ECO:0000259" key="3">
    <source>
        <dbReference type="Pfam" id="PF07731"/>
    </source>
</evidence>
<protein>
    <submittedName>
        <fullName evidence="5">Multicopper oxidase with three cupredoxin domains (Includes cell division protein FtsP and spore coat protein CotA)</fullName>
    </submittedName>
</protein>
<sequence>MKRKEFLKLMSTGTGILALSPALLACRSEAGKELTLPENAFSRPLSFPEEIRASEFELAAETARRKLIGGVNSDVYTLNGSLPPPTIRVKKGETLDINFQNRLDEESILHWHGLTVPPEMDGHPKDVVGPGEAYDYHFDVNQRAATHWYHPHPHGRTGSQIYHGLAGFFIIEDEEEQALNLPSGKYELPLNIQEKQINEQGQATYSLNMMDRMMGFFGNRLFVNSIHAPYHEVTTRFYRLRLLNSSNARILELSLSDDNPFYVIGSDGGLLEQPYKVSSVTLSPAERADLLVDFGRYEVGDSLRLEARTRNGMGGMMDGMMNNGEGMMDGSGGMMQNEGSGGMGGGCMMMQRSRSSDKVVPIVEFRITEEEQDSFQLPEKLTSPSFPNESEAERTRRFNLSMEMMQGSSINGRFFEMMRVDEEVPRNALEVWEFHGDRMMAHPMHIHATQFKVLDRSGGELAPHERGWKDTMLVNTDETVRVLVNFDAPEGMFVFHCHNLEHADNGMMANFEIIS</sequence>
<feature type="domain" description="Plastocyanin-like" evidence="4">
    <location>
        <begin position="63"/>
        <end position="175"/>
    </location>
</feature>
<dbReference type="CDD" id="cd13890">
    <property type="entry name" value="CuRO_3_CueO_FtsP"/>
    <property type="match status" value="1"/>
</dbReference>
<dbReference type="PANTHER" id="PTHR48267:SF1">
    <property type="entry name" value="BILIRUBIN OXIDASE"/>
    <property type="match status" value="1"/>
</dbReference>
<keyword evidence="5" id="KW-0132">Cell division</keyword>
<dbReference type="InterPro" id="IPR011706">
    <property type="entry name" value="Cu-oxidase_C"/>
</dbReference>
<dbReference type="Pfam" id="PF07731">
    <property type="entry name" value="Cu-oxidase_2"/>
    <property type="match status" value="1"/>
</dbReference>
<dbReference type="EMBL" id="FQUS01000027">
    <property type="protein sequence ID" value="SHG39692.1"/>
    <property type="molecule type" value="Genomic_DNA"/>
</dbReference>
<dbReference type="InterPro" id="IPR045087">
    <property type="entry name" value="Cu-oxidase_fam"/>
</dbReference>
<keyword evidence="6" id="KW-1185">Reference proteome</keyword>
<dbReference type="Proteomes" id="UP000184041">
    <property type="component" value="Unassembled WGS sequence"/>
</dbReference>
<dbReference type="InterPro" id="IPR008972">
    <property type="entry name" value="Cupredoxin"/>
</dbReference>
<evidence type="ECO:0000259" key="4">
    <source>
        <dbReference type="Pfam" id="PF07732"/>
    </source>
</evidence>
<dbReference type="STRING" id="1194090.SAMN05443144_1275"/>
<dbReference type="RefSeq" id="WP_073067812.1">
    <property type="nucleotide sequence ID" value="NZ_FQUS01000027.1"/>
</dbReference>
<keyword evidence="5" id="KW-0946">Virion</keyword>
<evidence type="ECO:0000313" key="6">
    <source>
        <dbReference type="Proteomes" id="UP000184041"/>
    </source>
</evidence>
<keyword evidence="1" id="KW-0479">Metal-binding</keyword>
<evidence type="ECO:0000256" key="1">
    <source>
        <dbReference type="ARBA" id="ARBA00022723"/>
    </source>
</evidence>
<feature type="domain" description="Plastocyanin-like" evidence="3">
    <location>
        <begin position="398"/>
        <end position="512"/>
    </location>
</feature>
<dbReference type="PROSITE" id="PS00079">
    <property type="entry name" value="MULTICOPPER_OXIDASE1"/>
    <property type="match status" value="1"/>
</dbReference>